<dbReference type="InterPro" id="IPR050103">
    <property type="entry name" value="Class-III_PLP-dep_AT"/>
</dbReference>
<dbReference type="PROSITE" id="PS00600">
    <property type="entry name" value="AA_TRANSFER_CLASS_3"/>
    <property type="match status" value="1"/>
</dbReference>
<dbReference type="KEGG" id="lby:Lbys_1130"/>
<evidence type="ECO:0000256" key="3">
    <source>
        <dbReference type="ARBA" id="ARBA00022679"/>
    </source>
</evidence>
<dbReference type="InterPro" id="IPR015421">
    <property type="entry name" value="PyrdxlP-dep_Trfase_major"/>
</dbReference>
<evidence type="ECO:0000256" key="1">
    <source>
        <dbReference type="ARBA" id="ARBA00001933"/>
    </source>
</evidence>
<comment type="cofactor">
    <cofactor evidence="1">
        <name>pyridoxal 5'-phosphate</name>
        <dbReference type="ChEBI" id="CHEBI:597326"/>
    </cofactor>
</comment>
<accession>E4RTJ5</accession>
<keyword evidence="7" id="KW-1185">Reference proteome</keyword>
<evidence type="ECO:0000256" key="2">
    <source>
        <dbReference type="ARBA" id="ARBA00022576"/>
    </source>
</evidence>
<dbReference type="Gene3D" id="3.90.1150.10">
    <property type="entry name" value="Aspartate Aminotransferase, domain 1"/>
    <property type="match status" value="1"/>
</dbReference>
<organism evidence="6 7">
    <name type="scientific">Leadbetterella byssophila (strain DSM 17132 / JCM 16389 / KACC 11308 / NBRC 106382 / 4M15)</name>
    <dbReference type="NCBI Taxonomy" id="649349"/>
    <lineage>
        <taxon>Bacteria</taxon>
        <taxon>Pseudomonadati</taxon>
        <taxon>Bacteroidota</taxon>
        <taxon>Cytophagia</taxon>
        <taxon>Cytophagales</taxon>
        <taxon>Leadbetterellaceae</taxon>
        <taxon>Leadbetterella</taxon>
    </lineage>
</organism>
<comment type="similarity">
    <text evidence="5">Belongs to the class-III pyridoxal-phosphate-dependent aminotransferase family.</text>
</comment>
<evidence type="ECO:0000313" key="7">
    <source>
        <dbReference type="Proteomes" id="UP000007435"/>
    </source>
</evidence>
<gene>
    <name evidence="6" type="ordered locus">Lbys_1130</name>
</gene>
<name>E4RTJ5_LEAB4</name>
<dbReference type="HOGENOM" id="CLU_016922_10_1_10"/>
<keyword evidence="2 6" id="KW-0032">Aminotransferase</keyword>
<dbReference type="SUPFAM" id="SSF53383">
    <property type="entry name" value="PLP-dependent transferases"/>
    <property type="match status" value="1"/>
</dbReference>
<keyword evidence="4 5" id="KW-0663">Pyridoxal phosphate</keyword>
<dbReference type="InterPro" id="IPR015422">
    <property type="entry name" value="PyrdxlP-dep_Trfase_small"/>
</dbReference>
<dbReference type="CDD" id="cd00610">
    <property type="entry name" value="OAT_like"/>
    <property type="match status" value="1"/>
</dbReference>
<dbReference type="GO" id="GO:0042802">
    <property type="term" value="F:identical protein binding"/>
    <property type="evidence" value="ECO:0007669"/>
    <property type="project" value="TreeGrafter"/>
</dbReference>
<keyword evidence="3" id="KW-0808">Transferase</keyword>
<dbReference type="STRING" id="649349.Lbys_1130"/>
<dbReference type="PIRSF" id="PIRSF000521">
    <property type="entry name" value="Transaminase_4ab_Lys_Orn"/>
    <property type="match status" value="1"/>
</dbReference>
<dbReference type="FunFam" id="3.40.640.10:FF:000004">
    <property type="entry name" value="Acetylornithine aminotransferase"/>
    <property type="match status" value="1"/>
</dbReference>
<dbReference type="PANTHER" id="PTHR11986">
    <property type="entry name" value="AMINOTRANSFERASE CLASS III"/>
    <property type="match status" value="1"/>
</dbReference>
<evidence type="ECO:0000256" key="4">
    <source>
        <dbReference type="ARBA" id="ARBA00022898"/>
    </source>
</evidence>
<sequence length="397" mass="43916">MNLRQLFLQNVAQTSDSPLALEFPNAEGSFLIDVEGKKYLDLISGISVSNVGHKHPKVVKAIHEQTDKYLHQLVYGEFLQTPQILLAKALVDTHKPTHRGQKIDNVYFTNSGAEAVEGALKLAKRYTGKPEIVACRRAYHGSTQGAMSLGEHFYNQNYRPLLPGIRKMERNRWEDLDCITDQTAAVIIEPIGAECGVIVTEIEFMQELSKRCVEKGALLIMDEIQTGLGRTGKMWAYEHFGFAPDIVLSAKALGGGLPLGAFMAPQEIISVFKENPVLGHITTFGGNPLCCAAGLASLEVVQSEIDLSEVSRKGERIKSIFEGHPLVGEVRGIGLMLAATFPDFPTLKEHIDYYIGKGLITDWFLYCDNAMRISPPLNISDEEIDLLESIIKEKSLM</sequence>
<dbReference type="AlphaFoldDB" id="E4RTJ5"/>
<dbReference type="eggNOG" id="COG4992">
    <property type="taxonomic scope" value="Bacteria"/>
</dbReference>
<dbReference type="Pfam" id="PF00202">
    <property type="entry name" value="Aminotran_3"/>
    <property type="match status" value="1"/>
</dbReference>
<dbReference type="PANTHER" id="PTHR11986:SF79">
    <property type="entry name" value="ACETYLORNITHINE AMINOTRANSFERASE, MITOCHONDRIAL"/>
    <property type="match status" value="1"/>
</dbReference>
<dbReference type="Proteomes" id="UP000007435">
    <property type="component" value="Chromosome"/>
</dbReference>
<dbReference type="Gene3D" id="3.40.640.10">
    <property type="entry name" value="Type I PLP-dependent aspartate aminotransferase-like (Major domain)"/>
    <property type="match status" value="1"/>
</dbReference>
<dbReference type="RefSeq" id="WP_013407902.1">
    <property type="nucleotide sequence ID" value="NC_014655.1"/>
</dbReference>
<dbReference type="InterPro" id="IPR015424">
    <property type="entry name" value="PyrdxlP-dep_Trfase"/>
</dbReference>
<reference evidence="6 7" key="2">
    <citation type="journal article" date="2011" name="Stand. Genomic Sci.">
        <title>Complete genome sequence of Leadbetterella byssophila type strain (4M15).</title>
        <authorList>
            <person name="Abt B."/>
            <person name="Teshima H."/>
            <person name="Lucas S."/>
            <person name="Lapidus A."/>
            <person name="Del Rio T.G."/>
            <person name="Nolan M."/>
            <person name="Tice H."/>
            <person name="Cheng J.F."/>
            <person name="Pitluck S."/>
            <person name="Liolios K."/>
            <person name="Pagani I."/>
            <person name="Ivanova N."/>
            <person name="Mavromatis K."/>
            <person name="Pati A."/>
            <person name="Tapia R."/>
            <person name="Han C."/>
            <person name="Goodwin L."/>
            <person name="Chen A."/>
            <person name="Palaniappan K."/>
            <person name="Land M."/>
            <person name="Hauser L."/>
            <person name="Chang Y.J."/>
            <person name="Jeffries C.D."/>
            <person name="Rohde M."/>
            <person name="Goker M."/>
            <person name="Tindall B.J."/>
            <person name="Detter J.C."/>
            <person name="Woyke T."/>
            <person name="Bristow J."/>
            <person name="Eisen J.A."/>
            <person name="Markowitz V."/>
            <person name="Hugenholtz P."/>
            <person name="Klenk H.P."/>
            <person name="Kyrpides N.C."/>
        </authorList>
    </citation>
    <scope>NUCLEOTIDE SEQUENCE [LARGE SCALE GENOMIC DNA]</scope>
    <source>
        <strain evidence="7">DSM 17132 / JCM 16389 / KACC 11308 / NBRC 106382 / 4M15</strain>
    </source>
</reference>
<evidence type="ECO:0000256" key="5">
    <source>
        <dbReference type="RuleBase" id="RU003560"/>
    </source>
</evidence>
<proteinExistence type="inferred from homology"/>
<reference key="1">
    <citation type="submission" date="2010-11" db="EMBL/GenBank/DDBJ databases">
        <title>The complete genome of Leadbetterella byssophila DSM 17132.</title>
        <authorList>
            <consortium name="US DOE Joint Genome Institute (JGI-PGF)"/>
            <person name="Lucas S."/>
            <person name="Copeland A."/>
            <person name="Lapidus A."/>
            <person name="Glavina del Rio T."/>
            <person name="Dalin E."/>
            <person name="Tice H."/>
            <person name="Bruce D."/>
            <person name="Goodwin L."/>
            <person name="Pitluck S."/>
            <person name="Kyrpides N."/>
            <person name="Mavromatis K."/>
            <person name="Ivanova N."/>
            <person name="Teshima H."/>
            <person name="Brettin T."/>
            <person name="Detter J.C."/>
            <person name="Han C."/>
            <person name="Tapia R."/>
            <person name="Land M."/>
            <person name="Hauser L."/>
            <person name="Markowitz V."/>
            <person name="Cheng J.-F."/>
            <person name="Hugenholtz P."/>
            <person name="Woyke T."/>
            <person name="Wu D."/>
            <person name="Tindall B."/>
            <person name="Pomrenke H.G."/>
            <person name="Brambilla E."/>
            <person name="Klenk H.-P."/>
            <person name="Eisen J.A."/>
        </authorList>
    </citation>
    <scope>NUCLEOTIDE SEQUENCE [LARGE SCALE GENOMIC DNA]</scope>
    <source>
        <strain>DSM 17132</strain>
    </source>
</reference>
<dbReference type="OrthoDB" id="9807885at2"/>
<dbReference type="GO" id="GO:0008483">
    <property type="term" value="F:transaminase activity"/>
    <property type="evidence" value="ECO:0007669"/>
    <property type="project" value="UniProtKB-KW"/>
</dbReference>
<dbReference type="InterPro" id="IPR005814">
    <property type="entry name" value="Aminotrans_3"/>
</dbReference>
<dbReference type="EMBL" id="CP002305">
    <property type="protein sequence ID" value="ADQ16852.1"/>
    <property type="molecule type" value="Genomic_DNA"/>
</dbReference>
<dbReference type="GO" id="GO:0030170">
    <property type="term" value="F:pyridoxal phosphate binding"/>
    <property type="evidence" value="ECO:0007669"/>
    <property type="project" value="InterPro"/>
</dbReference>
<evidence type="ECO:0000313" key="6">
    <source>
        <dbReference type="EMBL" id="ADQ16852.1"/>
    </source>
</evidence>
<protein>
    <submittedName>
        <fullName evidence="6">Aminotransferase class-III</fullName>
    </submittedName>
</protein>
<dbReference type="InterPro" id="IPR049704">
    <property type="entry name" value="Aminotrans_3_PPA_site"/>
</dbReference>